<dbReference type="SUPFAM" id="SSF52047">
    <property type="entry name" value="RNI-like"/>
    <property type="match status" value="1"/>
</dbReference>
<proteinExistence type="predicted"/>
<evidence type="ECO:0000313" key="1">
    <source>
        <dbReference type="EMBL" id="KZP00024.1"/>
    </source>
</evidence>
<name>A0A167QKL8_CALVF</name>
<sequence>MDIILTISSVCTTWRTTALNLSGLWTNVLPPWTVDLEPERWENAQEHILHRLTPSRDRKLTVFLLEYTLIPPIFRLLSENGSHLRVKKLHFSGNPYATDPVSLVVFPRVEELNLEIWDLVQVHAFLRSYSRIKHLTLQCRVLQGRCSRTNGGSDLDAVQLPELDTLTIVNATAEEQDNWLHILHPPKLRALQLRTDASLPLNDSYWDRWDRRLVGNSRLPQTWPLTLHSRHVALLSIRKLVLGDWSARHQTQYLLEGLPSVESLQLICPRPTRLDYVAAALTDVNVLGQLVLAPKLEILSFHNGRFAYGKFERMLSARTSIGVQTLRKLRVSKVTLESACGVYEYDMEVPDGIVLEHWQPPWV</sequence>
<organism evidence="1 2">
    <name type="scientific">Calocera viscosa (strain TUFC12733)</name>
    <dbReference type="NCBI Taxonomy" id="1330018"/>
    <lineage>
        <taxon>Eukaryota</taxon>
        <taxon>Fungi</taxon>
        <taxon>Dikarya</taxon>
        <taxon>Basidiomycota</taxon>
        <taxon>Agaricomycotina</taxon>
        <taxon>Dacrymycetes</taxon>
        <taxon>Dacrymycetales</taxon>
        <taxon>Dacrymycetaceae</taxon>
        <taxon>Calocera</taxon>
    </lineage>
</organism>
<protein>
    <recommendedName>
        <fullName evidence="3">F-box domain-containing protein</fullName>
    </recommendedName>
</protein>
<evidence type="ECO:0000313" key="2">
    <source>
        <dbReference type="Proteomes" id="UP000076738"/>
    </source>
</evidence>
<evidence type="ECO:0008006" key="3">
    <source>
        <dbReference type="Google" id="ProtNLM"/>
    </source>
</evidence>
<dbReference type="Proteomes" id="UP000076738">
    <property type="component" value="Unassembled WGS sequence"/>
</dbReference>
<dbReference type="AlphaFoldDB" id="A0A167QKL8"/>
<keyword evidence="2" id="KW-1185">Reference proteome</keyword>
<accession>A0A167QKL8</accession>
<dbReference type="EMBL" id="KV417270">
    <property type="protein sequence ID" value="KZP00024.1"/>
    <property type="molecule type" value="Genomic_DNA"/>
</dbReference>
<gene>
    <name evidence="1" type="ORF">CALVIDRAFT_595449</name>
</gene>
<reference evidence="1 2" key="1">
    <citation type="journal article" date="2016" name="Mol. Biol. Evol.">
        <title>Comparative Genomics of Early-Diverging Mushroom-Forming Fungi Provides Insights into the Origins of Lignocellulose Decay Capabilities.</title>
        <authorList>
            <person name="Nagy L.G."/>
            <person name="Riley R."/>
            <person name="Tritt A."/>
            <person name="Adam C."/>
            <person name="Daum C."/>
            <person name="Floudas D."/>
            <person name="Sun H."/>
            <person name="Yadav J.S."/>
            <person name="Pangilinan J."/>
            <person name="Larsson K.H."/>
            <person name="Matsuura K."/>
            <person name="Barry K."/>
            <person name="Labutti K."/>
            <person name="Kuo R."/>
            <person name="Ohm R.A."/>
            <person name="Bhattacharya S.S."/>
            <person name="Shirouzu T."/>
            <person name="Yoshinaga Y."/>
            <person name="Martin F.M."/>
            <person name="Grigoriev I.V."/>
            <person name="Hibbett D.S."/>
        </authorList>
    </citation>
    <scope>NUCLEOTIDE SEQUENCE [LARGE SCALE GENOMIC DNA]</scope>
    <source>
        <strain evidence="1 2">TUFC12733</strain>
    </source>
</reference>